<dbReference type="GO" id="GO:0006397">
    <property type="term" value="P:mRNA processing"/>
    <property type="evidence" value="ECO:0007669"/>
    <property type="project" value="UniProtKB-KW"/>
</dbReference>
<proteinExistence type="inferred from homology"/>
<reference evidence="10 11" key="1">
    <citation type="journal article" date="2018" name="Mol. Biol. Evol.">
        <title>Broad Genomic Sampling Reveals a Smut Pathogenic Ancestry of the Fungal Clade Ustilaginomycotina.</title>
        <authorList>
            <person name="Kijpornyongpan T."/>
            <person name="Mondo S.J."/>
            <person name="Barry K."/>
            <person name="Sandor L."/>
            <person name="Lee J."/>
            <person name="Lipzen A."/>
            <person name="Pangilinan J."/>
            <person name="LaButti K."/>
            <person name="Hainaut M."/>
            <person name="Henrissat B."/>
            <person name="Grigoriev I.V."/>
            <person name="Spatafora J.W."/>
            <person name="Aime M.C."/>
        </authorList>
    </citation>
    <scope>NUCLEOTIDE SEQUENCE [LARGE SCALE GENOMIC DNA]</scope>
    <source>
        <strain evidence="10 11">MCA 4186</strain>
    </source>
</reference>
<dbReference type="GO" id="GO:0031122">
    <property type="term" value="P:cytoplasmic microtubule organization"/>
    <property type="evidence" value="ECO:0007669"/>
    <property type="project" value="TreeGrafter"/>
</dbReference>
<keyword evidence="7" id="KW-0508">mRNA splicing</keyword>
<evidence type="ECO:0000256" key="7">
    <source>
        <dbReference type="ARBA" id="ARBA00023187"/>
    </source>
</evidence>
<organism evidence="10 11">
    <name type="scientific">Tilletiopsis washingtonensis</name>
    <dbReference type="NCBI Taxonomy" id="58919"/>
    <lineage>
        <taxon>Eukaryota</taxon>
        <taxon>Fungi</taxon>
        <taxon>Dikarya</taxon>
        <taxon>Basidiomycota</taxon>
        <taxon>Ustilaginomycotina</taxon>
        <taxon>Exobasidiomycetes</taxon>
        <taxon>Entylomatales</taxon>
        <taxon>Entylomatales incertae sedis</taxon>
        <taxon>Tilletiopsis</taxon>
    </lineage>
</organism>
<accession>A0A316YZQ0</accession>
<evidence type="ECO:0000256" key="4">
    <source>
        <dbReference type="ARBA" id="ARBA00022490"/>
    </source>
</evidence>
<dbReference type="GO" id="GO:0008380">
    <property type="term" value="P:RNA splicing"/>
    <property type="evidence" value="ECO:0007669"/>
    <property type="project" value="UniProtKB-KW"/>
</dbReference>
<dbReference type="OrthoDB" id="147332at2759"/>
<keyword evidence="11" id="KW-1185">Reference proteome</keyword>
<keyword evidence="6" id="KW-0747">Spliceosome</keyword>
<evidence type="ECO:0000256" key="3">
    <source>
        <dbReference type="ARBA" id="ARBA00018615"/>
    </source>
</evidence>
<keyword evidence="4" id="KW-0963">Cytoplasm</keyword>
<evidence type="ECO:0000313" key="10">
    <source>
        <dbReference type="EMBL" id="PWN94930.1"/>
    </source>
</evidence>
<dbReference type="EMBL" id="KZ819308">
    <property type="protein sequence ID" value="PWN94930.1"/>
    <property type="molecule type" value="Genomic_DNA"/>
</dbReference>
<dbReference type="RefSeq" id="XP_025595209.1">
    <property type="nucleotide sequence ID" value="XM_025744477.1"/>
</dbReference>
<dbReference type="Pfam" id="PF10235">
    <property type="entry name" value="Cript"/>
    <property type="match status" value="1"/>
</dbReference>
<evidence type="ECO:0000256" key="2">
    <source>
        <dbReference type="ARBA" id="ARBA00009021"/>
    </source>
</evidence>
<dbReference type="PANTHER" id="PTHR11805">
    <property type="entry name" value="CYSTEINE-RICH PDZ-BINDING PROTEIN"/>
    <property type="match status" value="1"/>
</dbReference>
<dbReference type="InterPro" id="IPR019367">
    <property type="entry name" value="PDZ-binding_CRIPT"/>
</dbReference>
<dbReference type="GeneID" id="37272021"/>
<sequence length="118" mass="12220">MVCAKCEKKGLARAAAPDPFRNRNAQGTLVASGSKVGVASTGPARPGASTSVGKAPGTTNKLLSAKGRYAPTALKCKTCGSNTQQDRATYCQSCAYKRGICAICGKMVMDTKMHKMSS</sequence>
<dbReference type="AlphaFoldDB" id="A0A316YZQ0"/>
<comment type="similarity">
    <text evidence="2">Belongs to the CRIPT family.</text>
</comment>
<feature type="compositionally biased region" description="Polar residues" evidence="9">
    <location>
        <begin position="48"/>
        <end position="60"/>
    </location>
</feature>
<evidence type="ECO:0000256" key="6">
    <source>
        <dbReference type="ARBA" id="ARBA00022728"/>
    </source>
</evidence>
<protein>
    <recommendedName>
        <fullName evidence="3">Cysteine-rich PDZ-binding protein</fullName>
    </recommendedName>
    <alternativeName>
        <fullName evidence="8">Cysteine-rich interactor of PDZ three</fullName>
    </alternativeName>
</protein>
<evidence type="ECO:0000313" key="11">
    <source>
        <dbReference type="Proteomes" id="UP000245946"/>
    </source>
</evidence>
<dbReference type="Proteomes" id="UP000245946">
    <property type="component" value="Unassembled WGS sequence"/>
</dbReference>
<evidence type="ECO:0000256" key="8">
    <source>
        <dbReference type="ARBA" id="ARBA00032518"/>
    </source>
</evidence>
<evidence type="ECO:0000256" key="1">
    <source>
        <dbReference type="ARBA" id="ARBA00004496"/>
    </source>
</evidence>
<dbReference type="STRING" id="58919.A0A316YZQ0"/>
<dbReference type="GO" id="GO:0005737">
    <property type="term" value="C:cytoplasm"/>
    <property type="evidence" value="ECO:0007669"/>
    <property type="project" value="UniProtKB-SubCell"/>
</dbReference>
<keyword evidence="5" id="KW-0507">mRNA processing</keyword>
<dbReference type="PANTHER" id="PTHR11805:SF1">
    <property type="entry name" value="CYSTEINE-RICH PDZ-BINDING PROTEIN"/>
    <property type="match status" value="1"/>
</dbReference>
<evidence type="ECO:0000256" key="5">
    <source>
        <dbReference type="ARBA" id="ARBA00022664"/>
    </source>
</evidence>
<feature type="region of interest" description="Disordered" evidence="9">
    <location>
        <begin position="35"/>
        <end position="60"/>
    </location>
</feature>
<dbReference type="GO" id="GO:0008017">
    <property type="term" value="F:microtubule binding"/>
    <property type="evidence" value="ECO:0007669"/>
    <property type="project" value="TreeGrafter"/>
</dbReference>
<comment type="subcellular location">
    <subcellularLocation>
        <location evidence="1">Cytoplasm</location>
    </subcellularLocation>
</comment>
<name>A0A316YZQ0_9BASI</name>
<evidence type="ECO:0000256" key="9">
    <source>
        <dbReference type="SAM" id="MobiDB-lite"/>
    </source>
</evidence>
<dbReference type="GO" id="GO:0005681">
    <property type="term" value="C:spliceosomal complex"/>
    <property type="evidence" value="ECO:0007669"/>
    <property type="project" value="UniProtKB-KW"/>
</dbReference>
<gene>
    <name evidence="10" type="ORF">FA09DRAFT_341648</name>
</gene>